<feature type="signal peptide" evidence="1">
    <location>
        <begin position="1"/>
        <end position="19"/>
    </location>
</feature>
<dbReference type="Proteomes" id="UP000010433">
    <property type="component" value="Unassembled WGS sequence"/>
</dbReference>
<organism evidence="2 3">
    <name type="scientific">Hoylesella saccharolytica F0055</name>
    <dbReference type="NCBI Taxonomy" id="1127699"/>
    <lineage>
        <taxon>Bacteria</taxon>
        <taxon>Pseudomonadati</taxon>
        <taxon>Bacteroidota</taxon>
        <taxon>Bacteroidia</taxon>
        <taxon>Bacteroidales</taxon>
        <taxon>Prevotellaceae</taxon>
        <taxon>Hoylesella</taxon>
    </lineage>
</organism>
<dbReference type="STRING" id="1127699.HMPREF9151_00544"/>
<dbReference type="RefSeq" id="WP_009161713.1">
    <property type="nucleotide sequence ID" value="NZ_KB290974.1"/>
</dbReference>
<dbReference type="PATRIC" id="fig|1127699.3.peg.499"/>
<name>L1NI69_9BACT</name>
<reference evidence="2 3" key="1">
    <citation type="submission" date="2012-05" db="EMBL/GenBank/DDBJ databases">
        <authorList>
            <person name="Weinstock G."/>
            <person name="Sodergren E."/>
            <person name="Lobos E.A."/>
            <person name="Fulton L."/>
            <person name="Fulton R."/>
            <person name="Courtney L."/>
            <person name="Fronick C."/>
            <person name="O'Laughlin M."/>
            <person name="Godfrey J."/>
            <person name="Wilson R.M."/>
            <person name="Miner T."/>
            <person name="Farmer C."/>
            <person name="Delehaunty K."/>
            <person name="Cordes M."/>
            <person name="Minx P."/>
            <person name="Tomlinson C."/>
            <person name="Chen J."/>
            <person name="Wollam A."/>
            <person name="Pepin K.H."/>
            <person name="Bhonagiri V."/>
            <person name="Zhang X."/>
            <person name="Suruliraj S."/>
            <person name="Warren W."/>
            <person name="Mitreva M."/>
            <person name="Mardis E.R."/>
            <person name="Wilson R.K."/>
        </authorList>
    </citation>
    <scope>NUCLEOTIDE SEQUENCE [LARGE SCALE GENOMIC DNA]</scope>
    <source>
        <strain evidence="2 3">F0055</strain>
    </source>
</reference>
<evidence type="ECO:0000313" key="3">
    <source>
        <dbReference type="Proteomes" id="UP000010433"/>
    </source>
</evidence>
<dbReference type="OrthoDB" id="9809953at2"/>
<feature type="chain" id="PRO_5003954646" evidence="1">
    <location>
        <begin position="20"/>
        <end position="314"/>
    </location>
</feature>
<proteinExistence type="predicted"/>
<comment type="caution">
    <text evidence="2">The sequence shown here is derived from an EMBL/GenBank/DDBJ whole genome shotgun (WGS) entry which is preliminary data.</text>
</comment>
<dbReference type="NCBIfam" id="NF033709">
    <property type="entry name" value="PorV_fam"/>
    <property type="match status" value="1"/>
</dbReference>
<dbReference type="EMBL" id="AMEP01000043">
    <property type="protein sequence ID" value="EKY02955.1"/>
    <property type="molecule type" value="Genomic_DNA"/>
</dbReference>
<dbReference type="AlphaFoldDB" id="L1NI69"/>
<evidence type="ECO:0000256" key="1">
    <source>
        <dbReference type="SAM" id="SignalP"/>
    </source>
</evidence>
<keyword evidence="3" id="KW-1185">Reference proteome</keyword>
<protein>
    <submittedName>
        <fullName evidence="2">Outer membrane insertion signal domain protein</fullName>
    </submittedName>
</protein>
<sequence length="314" mass="34617">MKKVIATILLVFCTLITVAQESQTAYNFLRIPVSAHAAALGGENITLVEDDEALIYHNPALLSTVSDKTLCIDYNHYMAGINIAGAAFNRILKERTSVAFSARYVGYGKMKETDVNNIQTGEFSAKDIALSAYLSYLLTDKLAGGITTKFITSYIGDYHSVAVGVDLGLNYFDSAREWSVSLVAKNLGGQLKAYNEQYERMPIDVQLGVSKRITHTPFRLSATLVDLTNWNYSLGQHLVAGCDILLSSTIWVGMGYNFRRKHDMRIKSGEDESSHWAGFSFGGGISLERLKLNLAYGKYHVSGSSLLVNFAYTL</sequence>
<dbReference type="HOGENOM" id="CLU_069104_0_0_10"/>
<gene>
    <name evidence="2" type="ORF">HMPREF9151_00544</name>
</gene>
<evidence type="ECO:0000313" key="2">
    <source>
        <dbReference type="EMBL" id="EKY02955.1"/>
    </source>
</evidence>
<keyword evidence="1" id="KW-0732">Signal</keyword>
<accession>L1NI69</accession>
<dbReference type="NCBIfam" id="NF033711">
    <property type="entry name" value="T9SS_PorQ"/>
    <property type="match status" value="1"/>
</dbReference>
<dbReference type="Gene3D" id="2.40.160.60">
    <property type="entry name" value="Outer membrane protein transport protein (OMPP1/FadL/TodX)"/>
    <property type="match status" value="1"/>
</dbReference>